<dbReference type="PANTHER" id="PTHR48449:SF2">
    <property type="entry name" value="UBIQUITIN-LIKE PROTEASE FAMILY PROFILE DOMAIN-CONTAINING PROTEIN"/>
    <property type="match status" value="1"/>
</dbReference>
<dbReference type="Pfam" id="PF09331">
    <property type="entry name" value="DUF1985"/>
    <property type="match status" value="1"/>
</dbReference>
<evidence type="ECO:0000256" key="3">
    <source>
        <dbReference type="ARBA" id="ARBA00022801"/>
    </source>
</evidence>
<dbReference type="InterPro" id="IPR003653">
    <property type="entry name" value="Peptidase_C48_C"/>
</dbReference>
<dbReference type="SUPFAM" id="SSF54001">
    <property type="entry name" value="Cysteine proteinases"/>
    <property type="match status" value="1"/>
</dbReference>
<dbReference type="Pfam" id="PF02902">
    <property type="entry name" value="Peptidase_C48"/>
    <property type="match status" value="1"/>
</dbReference>
<dbReference type="InterPro" id="IPR015410">
    <property type="entry name" value="DUF1985"/>
</dbReference>
<proteinExistence type="inferred from homology"/>
<dbReference type="Gene3D" id="3.40.395.10">
    <property type="entry name" value="Adenoviral Proteinase, Chain A"/>
    <property type="match status" value="1"/>
</dbReference>
<sequence length="891" mass="99269">MPSSPIVDIGDNVNRNNMGSLPEMMFAAGEEPVGVRVLTYQSSRAIKKIIKGLDEEEILSIRASSFGKIIDIVDKPSFSGRFARYMMSRQLKVKKKHEVWFRFAGQPIRFSLREFAIVTGLPCGTFPPKSKMKIKETITEKPYWPSLYGKVEVVTVASVIKMLRRRTVRDRETRIKFACLAIHSSVLLPTSLNTKISREHAEAIEDLDDFYSFPWGRLAYEMLMNSIKERDEISLSQNTIAVKGFALALQLVLVEAVPSLTEVVQETCSSSESESADDVEEGSERSSKKQTLSPAHARNLDKKTEVYVKSIIDEDPSRPLDESTLGWSDDVEDVGVDNLVKLINEGYKFSASMFKGGATKSDVERMREDAKIRGKEKKSRKAPVKPTGVDGGNCEVAAVLMDMIKPDLDRIDGNVSSTMRAVDDMITKIGVWHGAIKTEVGEWMGKIKEDIQGQISLALKEAVGPSTHPPGVPIVTPTAPINPVGGGSVEEAFYRDTIRNIMGSIEQYRTPPRQNIQVQEVGVVDGRQDVGAEASVPIVPHNDGTALLASSHTHMRKDGVDEIKQENSPCNEQFGIVRLAADLNIAHDEGKEDVEANNVCRKSKRQKIFPTNLMADYECGHNIVGPGRKAPVLLFVSSNSEDTLTKYQKLGEKLLSSFVINVAGLSVSDKDIKEIAERSRPLTAKVVDLLTRILRTVQDKHLISERSTRDEFFDTKFAGSLVRNYSKFAKCKNKEGHVFPKFTLDFLYNIKDSICMIRRFYLPFNFDKKHWVGVCIDCEKWKIYVLDCNTSIKSDKDIVKDLTPIAEAFPYLLKQACGSAYEENLDPMVIERVKGVGQNMEESVSGITAMVLMWNHSIGGLEGCRSVNADHVILEAKGAAVMAYELHEELK</sequence>
<protein>
    <recommendedName>
        <fullName evidence="5">Ubiquitin-like protease family profile domain-containing protein</fullName>
    </recommendedName>
</protein>
<feature type="domain" description="Ubiquitin-like protease family profile" evidence="5">
    <location>
        <begin position="665"/>
        <end position="856"/>
    </location>
</feature>
<keyword evidence="2" id="KW-0645">Protease</keyword>
<dbReference type="EMBL" id="CM010632">
    <property type="protein sequence ID" value="RID62085.1"/>
    <property type="molecule type" value="Genomic_DNA"/>
</dbReference>
<accession>A0A397Z983</accession>
<evidence type="ECO:0000313" key="6">
    <source>
        <dbReference type="EMBL" id="RID62085.1"/>
    </source>
</evidence>
<gene>
    <name evidence="6" type="ORF">BRARA_E01180</name>
</gene>
<organism evidence="6 7">
    <name type="scientific">Brassica campestris</name>
    <name type="common">Field mustard</name>
    <dbReference type="NCBI Taxonomy" id="3711"/>
    <lineage>
        <taxon>Eukaryota</taxon>
        <taxon>Viridiplantae</taxon>
        <taxon>Streptophyta</taxon>
        <taxon>Embryophyta</taxon>
        <taxon>Tracheophyta</taxon>
        <taxon>Spermatophyta</taxon>
        <taxon>Magnoliopsida</taxon>
        <taxon>eudicotyledons</taxon>
        <taxon>Gunneridae</taxon>
        <taxon>Pentapetalae</taxon>
        <taxon>rosids</taxon>
        <taxon>malvids</taxon>
        <taxon>Brassicales</taxon>
        <taxon>Brassicaceae</taxon>
        <taxon>Brassiceae</taxon>
        <taxon>Brassica</taxon>
    </lineage>
</organism>
<comment type="similarity">
    <text evidence="1">Belongs to the peptidase C48 family.</text>
</comment>
<evidence type="ECO:0000259" key="5">
    <source>
        <dbReference type="PROSITE" id="PS50600"/>
    </source>
</evidence>
<dbReference type="InterPro" id="IPR038765">
    <property type="entry name" value="Papain-like_cys_pep_sf"/>
</dbReference>
<dbReference type="PROSITE" id="PS50600">
    <property type="entry name" value="ULP_PROTEASE"/>
    <property type="match status" value="1"/>
</dbReference>
<evidence type="ECO:0000313" key="7">
    <source>
        <dbReference type="Proteomes" id="UP000264353"/>
    </source>
</evidence>
<dbReference type="GO" id="GO:0006508">
    <property type="term" value="P:proteolysis"/>
    <property type="evidence" value="ECO:0007669"/>
    <property type="project" value="UniProtKB-KW"/>
</dbReference>
<keyword evidence="3" id="KW-0378">Hydrolase</keyword>
<evidence type="ECO:0000256" key="1">
    <source>
        <dbReference type="ARBA" id="ARBA00005234"/>
    </source>
</evidence>
<dbReference type="PANTHER" id="PTHR48449">
    <property type="entry name" value="DUF1985 DOMAIN-CONTAINING PROTEIN"/>
    <property type="match status" value="1"/>
</dbReference>
<feature type="region of interest" description="Disordered" evidence="4">
    <location>
        <begin position="266"/>
        <end position="296"/>
    </location>
</feature>
<dbReference type="Proteomes" id="UP000264353">
    <property type="component" value="Chromosome A5"/>
</dbReference>
<evidence type="ECO:0000256" key="2">
    <source>
        <dbReference type="ARBA" id="ARBA00022670"/>
    </source>
</evidence>
<evidence type="ECO:0000256" key="4">
    <source>
        <dbReference type="SAM" id="MobiDB-lite"/>
    </source>
</evidence>
<name>A0A397Z983_BRACM</name>
<dbReference type="GO" id="GO:0008234">
    <property type="term" value="F:cysteine-type peptidase activity"/>
    <property type="evidence" value="ECO:0007669"/>
    <property type="project" value="InterPro"/>
</dbReference>
<reference evidence="6 7" key="1">
    <citation type="submission" date="2018-06" db="EMBL/GenBank/DDBJ databases">
        <title>WGS assembly of Brassica rapa FPsc.</title>
        <authorList>
            <person name="Bowman J."/>
            <person name="Kohchi T."/>
            <person name="Yamato K."/>
            <person name="Jenkins J."/>
            <person name="Shu S."/>
            <person name="Ishizaki K."/>
            <person name="Yamaoka S."/>
            <person name="Nishihama R."/>
            <person name="Nakamura Y."/>
            <person name="Berger F."/>
            <person name="Adam C."/>
            <person name="Aki S."/>
            <person name="Althoff F."/>
            <person name="Araki T."/>
            <person name="Arteaga-Vazquez M."/>
            <person name="Balasubrmanian S."/>
            <person name="Bauer D."/>
            <person name="Boehm C."/>
            <person name="Briginshaw L."/>
            <person name="Caballero-Perez J."/>
            <person name="Catarino B."/>
            <person name="Chen F."/>
            <person name="Chiyoda S."/>
            <person name="Chovatia M."/>
            <person name="Davies K."/>
            <person name="Delmans M."/>
            <person name="Demura T."/>
            <person name="Dierschke T."/>
            <person name="Dolan L."/>
            <person name="Dorantes-Acosta A."/>
            <person name="Eklund D."/>
            <person name="Florent S."/>
            <person name="Flores-Sandoval E."/>
            <person name="Fujiyama A."/>
            <person name="Fukuzawa H."/>
            <person name="Galik B."/>
            <person name="Grimanelli D."/>
            <person name="Grimwood J."/>
            <person name="Grossniklaus U."/>
            <person name="Hamada T."/>
            <person name="Haseloff J."/>
            <person name="Hetherington A."/>
            <person name="Higo A."/>
            <person name="Hirakawa Y."/>
            <person name="Hundley H."/>
            <person name="Ikeda Y."/>
            <person name="Inoue K."/>
            <person name="Inoue S."/>
            <person name="Ishida S."/>
            <person name="Jia Q."/>
            <person name="Kakita M."/>
            <person name="Kanazawa T."/>
            <person name="Kawai Y."/>
            <person name="Kawashima T."/>
            <person name="Kennedy M."/>
            <person name="Kinose K."/>
            <person name="Kinoshita T."/>
            <person name="Kohara Y."/>
            <person name="Koide E."/>
            <person name="Komatsu K."/>
            <person name="Kopischke S."/>
            <person name="Kubo M."/>
            <person name="Kyozuka J."/>
            <person name="Lagercrantz U."/>
            <person name="Lin S."/>
            <person name="Lindquist E."/>
            <person name="Lipzen A."/>
            <person name="Lu C."/>
            <person name="Luna E."/>
            <person name="Martienssen R."/>
            <person name="Minamino N."/>
            <person name="Mizutani M."/>
            <person name="Mizutani M."/>
            <person name="Mochizuki N."/>
            <person name="Monte I."/>
            <person name="Mosher R."/>
            <person name="Nagasaki H."/>
            <person name="Nakagami H."/>
            <person name="Naramoto S."/>
            <person name="Nishitani K."/>
            <person name="Ohtani M."/>
            <person name="Okamoto T."/>
            <person name="Okumura M."/>
            <person name="Phillips J."/>
            <person name="Pollak B."/>
            <person name="Reinders A."/>
            <person name="Roevekamp M."/>
            <person name="Sano R."/>
            <person name="Sawa S."/>
            <person name="Schmid M."/>
            <person name="Shirakawa M."/>
            <person name="Solano R."/>
            <person name="Spunde A."/>
            <person name="Suetsugu N."/>
            <person name="Sugano S."/>
            <person name="Sugiyama A."/>
            <person name="Sun R."/>
            <person name="Suzuki Y."/>
            <person name="Takenaka M."/>
            <person name="Takezawa D."/>
            <person name="Tomogane H."/>
            <person name="Tsuzuki M."/>
            <person name="Ueda T."/>
            <person name="Umeda M."/>
            <person name="Ward J."/>
            <person name="Watanabe Y."/>
            <person name="Yazaki K."/>
            <person name="Yokoyama R."/>
            <person name="Yoshitake Y."/>
            <person name="Yotsui I."/>
            <person name="Zachgo S."/>
            <person name="Schmutz J."/>
        </authorList>
    </citation>
    <scope>NUCLEOTIDE SEQUENCE [LARGE SCALE GENOMIC DNA]</scope>
    <source>
        <strain evidence="7">cv. B-3</strain>
    </source>
</reference>
<dbReference type="AlphaFoldDB" id="A0A397Z983"/>